<evidence type="ECO:0000313" key="2">
    <source>
        <dbReference type="Proteomes" id="UP000326837"/>
    </source>
</evidence>
<dbReference type="AlphaFoldDB" id="A0A5K7XG56"/>
<dbReference type="GO" id="GO:0009254">
    <property type="term" value="P:peptidoglycan turnover"/>
    <property type="evidence" value="ECO:0007669"/>
    <property type="project" value="InterPro"/>
</dbReference>
<reference evidence="2" key="1">
    <citation type="submission" date="2019-10" db="EMBL/GenBank/DDBJ databases">
        <title>Lacipirellula parvula gen. nov., sp. nov., representing a lineage of planctomycetes widespread in freshwater anoxic habitats, and description of the family Lacipirellulaceae.</title>
        <authorList>
            <person name="Dedysh S.N."/>
            <person name="Kulichevskaya I.S."/>
            <person name="Beletsky A.V."/>
            <person name="Rakitin A.L."/>
            <person name="Mardanov A.V."/>
            <person name="Ivanova A.A."/>
            <person name="Saltykova V.X."/>
            <person name="Rijpstra W.I.C."/>
            <person name="Sinninghe Damste J.S."/>
            <person name="Ravin N.V."/>
        </authorList>
    </citation>
    <scope>NUCLEOTIDE SEQUENCE [LARGE SCALE GENOMIC DNA]</scope>
    <source>
        <strain evidence="2">PX69</strain>
    </source>
</reference>
<keyword evidence="2" id="KW-1185">Reference proteome</keyword>
<gene>
    <name evidence="1" type="ORF">PLANPX_3483</name>
</gene>
<accession>A0A5K7XG56</accession>
<evidence type="ECO:0000313" key="1">
    <source>
        <dbReference type="EMBL" id="BBO33871.1"/>
    </source>
</evidence>
<dbReference type="Pfam" id="PF03702">
    <property type="entry name" value="AnmK"/>
    <property type="match status" value="1"/>
</dbReference>
<dbReference type="GO" id="GO:0005524">
    <property type="term" value="F:ATP binding"/>
    <property type="evidence" value="ECO:0007669"/>
    <property type="project" value="InterPro"/>
</dbReference>
<dbReference type="PANTHER" id="PTHR30605">
    <property type="entry name" value="ANHYDRO-N-ACETYLMURAMIC ACID KINASE"/>
    <property type="match status" value="1"/>
</dbReference>
<dbReference type="Gene3D" id="3.30.420.40">
    <property type="match status" value="2"/>
</dbReference>
<dbReference type="SUPFAM" id="SSF53067">
    <property type="entry name" value="Actin-like ATPase domain"/>
    <property type="match status" value="1"/>
</dbReference>
<dbReference type="GO" id="GO:0006040">
    <property type="term" value="P:amino sugar metabolic process"/>
    <property type="evidence" value="ECO:0007669"/>
    <property type="project" value="InterPro"/>
</dbReference>
<sequence>MRSASGRASRPTPAYHGNALPVEKIARILRRSPETTDRLPNDLSVTASRKAVGLTQVPLMRSAGLLASSSGDGVEAAVIDTDGRDEIVPLAGVSLPYDKRLRWRILEATQNDLPTTEILRLEKQLTAQLAQVFEKLCTEFPEQTKGIEVVGLHGHTLRHIPSEGLTYQLGNPWQLAEAIKLPIVSDFRRHDMATGGQGNPLVAMFHWAHMAYEPRPSLMLHLGSVASVTWLSEENEIIAGDTGPGVGLLNEWVQEMAEIPHDLDGSVSRDGRVNDELVRTALDAPFFARSLPKAADRYEFDHVDVAGLSVEDGAATLCAITVEAFARAVKQLPALPDLLWITGPGSEHPVICHMLQQHFATVRNVSERGLNPHTMSAESIAWLAVRHLKRLPITTPETTGCRSADSAGVLTQAHTFNPAEEQ</sequence>
<dbReference type="InterPro" id="IPR043129">
    <property type="entry name" value="ATPase_NBD"/>
</dbReference>
<dbReference type="EMBL" id="AP021861">
    <property type="protein sequence ID" value="BBO33871.1"/>
    <property type="molecule type" value="Genomic_DNA"/>
</dbReference>
<dbReference type="PANTHER" id="PTHR30605:SF0">
    <property type="entry name" value="ANHYDRO-N-ACETYLMURAMIC ACID KINASE"/>
    <property type="match status" value="1"/>
</dbReference>
<proteinExistence type="predicted"/>
<evidence type="ECO:0008006" key="3">
    <source>
        <dbReference type="Google" id="ProtNLM"/>
    </source>
</evidence>
<dbReference type="InterPro" id="IPR005338">
    <property type="entry name" value="Anhydro_N_Ac-Mur_kinase"/>
</dbReference>
<name>A0A5K7XG56_9BACT</name>
<protein>
    <recommendedName>
        <fullName evidence="3">Anhydro-N-acetylmuramic acid kinase</fullName>
    </recommendedName>
</protein>
<dbReference type="KEGG" id="lpav:PLANPX_3483"/>
<organism evidence="1 2">
    <name type="scientific">Lacipirellula parvula</name>
    <dbReference type="NCBI Taxonomy" id="2650471"/>
    <lineage>
        <taxon>Bacteria</taxon>
        <taxon>Pseudomonadati</taxon>
        <taxon>Planctomycetota</taxon>
        <taxon>Planctomycetia</taxon>
        <taxon>Pirellulales</taxon>
        <taxon>Lacipirellulaceae</taxon>
        <taxon>Lacipirellula</taxon>
    </lineage>
</organism>
<dbReference type="GO" id="GO:0016773">
    <property type="term" value="F:phosphotransferase activity, alcohol group as acceptor"/>
    <property type="evidence" value="ECO:0007669"/>
    <property type="project" value="InterPro"/>
</dbReference>
<dbReference type="Proteomes" id="UP000326837">
    <property type="component" value="Chromosome"/>
</dbReference>